<organism evidence="2 3">
    <name type="scientific">Candidatus Colwellbacteria bacterium RIFCSPLOWO2_12_FULL_46_17</name>
    <dbReference type="NCBI Taxonomy" id="1797695"/>
    <lineage>
        <taxon>Bacteria</taxon>
        <taxon>Candidatus Colwelliibacteriota</taxon>
    </lineage>
</organism>
<reference evidence="2 3" key="1">
    <citation type="journal article" date="2016" name="Nat. Commun.">
        <title>Thousands of microbial genomes shed light on interconnected biogeochemical processes in an aquifer system.</title>
        <authorList>
            <person name="Anantharaman K."/>
            <person name="Brown C.T."/>
            <person name="Hug L.A."/>
            <person name="Sharon I."/>
            <person name="Castelle C.J."/>
            <person name="Probst A.J."/>
            <person name="Thomas B.C."/>
            <person name="Singh A."/>
            <person name="Wilkins M.J."/>
            <person name="Karaoz U."/>
            <person name="Brodie E.L."/>
            <person name="Williams K.H."/>
            <person name="Hubbard S.S."/>
            <person name="Banfield J.F."/>
        </authorList>
    </citation>
    <scope>NUCLEOTIDE SEQUENCE [LARGE SCALE GENOMIC DNA]</scope>
</reference>
<evidence type="ECO:0000256" key="1">
    <source>
        <dbReference type="SAM" id="MobiDB-lite"/>
    </source>
</evidence>
<dbReference type="Proteomes" id="UP000177801">
    <property type="component" value="Unassembled WGS sequence"/>
</dbReference>
<dbReference type="AlphaFoldDB" id="A0A1G1ZBR5"/>
<name>A0A1G1ZBR5_9BACT</name>
<feature type="region of interest" description="Disordered" evidence="1">
    <location>
        <begin position="12"/>
        <end position="68"/>
    </location>
</feature>
<proteinExistence type="predicted"/>
<sequence>MLVVVTLTASACSKEDPASAGTPAVTTTVDPTTTAPTTSTTTSPTTTTVAETTTTSSTTLPPPPLGCGAEFESRYERRYSFYGERNSDGERPAPLNVLWEENINFSDEVGDRSIVLSGILLGVTTEERPVTSTRSEPAVIADFCFQLLDGSWEAQRFMVTFTEYLTVTGFQWKAINIADLYQIGDILPFGHSNKVDGVVSTIACETCWLTPQDILDVLVVGRQYVFEIIVHSEPLVVTGYEEEEERYQTSLSNNRAIVAWLKGTGPAPAEGTIGTIENAVWFAPWGEI</sequence>
<accession>A0A1G1ZBR5</accession>
<protein>
    <submittedName>
        <fullName evidence="2">Uncharacterized protein</fullName>
    </submittedName>
</protein>
<evidence type="ECO:0000313" key="2">
    <source>
        <dbReference type="EMBL" id="OGY62088.1"/>
    </source>
</evidence>
<gene>
    <name evidence="2" type="ORF">A3G58_00455</name>
</gene>
<dbReference type="EMBL" id="MHJD01000030">
    <property type="protein sequence ID" value="OGY62088.1"/>
    <property type="molecule type" value="Genomic_DNA"/>
</dbReference>
<evidence type="ECO:0000313" key="3">
    <source>
        <dbReference type="Proteomes" id="UP000177801"/>
    </source>
</evidence>
<comment type="caution">
    <text evidence="2">The sequence shown here is derived from an EMBL/GenBank/DDBJ whole genome shotgun (WGS) entry which is preliminary data.</text>
</comment>
<feature type="compositionally biased region" description="Low complexity" evidence="1">
    <location>
        <begin position="22"/>
        <end position="59"/>
    </location>
</feature>